<proteinExistence type="predicted"/>
<evidence type="ECO:0000256" key="3">
    <source>
        <dbReference type="ARBA" id="ARBA00023242"/>
    </source>
</evidence>
<name>A0A9K3NC33_HELAN</name>
<keyword evidence="3" id="KW-0539">Nucleus</keyword>
<reference evidence="4" key="1">
    <citation type="journal article" date="2017" name="Nature">
        <title>The sunflower genome provides insights into oil metabolism, flowering and Asterid evolution.</title>
        <authorList>
            <person name="Badouin H."/>
            <person name="Gouzy J."/>
            <person name="Grassa C.J."/>
            <person name="Murat F."/>
            <person name="Staton S.E."/>
            <person name="Cottret L."/>
            <person name="Lelandais-Briere C."/>
            <person name="Owens G.L."/>
            <person name="Carrere S."/>
            <person name="Mayjonade B."/>
            <person name="Legrand L."/>
            <person name="Gill N."/>
            <person name="Kane N.C."/>
            <person name="Bowers J.E."/>
            <person name="Hubner S."/>
            <person name="Bellec A."/>
            <person name="Berard A."/>
            <person name="Berges H."/>
            <person name="Blanchet N."/>
            <person name="Boniface M.C."/>
            <person name="Brunel D."/>
            <person name="Catrice O."/>
            <person name="Chaidir N."/>
            <person name="Claudel C."/>
            <person name="Donnadieu C."/>
            <person name="Faraut T."/>
            <person name="Fievet G."/>
            <person name="Helmstetter N."/>
            <person name="King M."/>
            <person name="Knapp S.J."/>
            <person name="Lai Z."/>
            <person name="Le Paslier M.C."/>
            <person name="Lippi Y."/>
            <person name="Lorenzon L."/>
            <person name="Mandel J.R."/>
            <person name="Marage G."/>
            <person name="Marchand G."/>
            <person name="Marquand E."/>
            <person name="Bret-Mestries E."/>
            <person name="Morien E."/>
            <person name="Nambeesan S."/>
            <person name="Nguyen T."/>
            <person name="Pegot-Espagnet P."/>
            <person name="Pouilly N."/>
            <person name="Raftis F."/>
            <person name="Sallet E."/>
            <person name="Schiex T."/>
            <person name="Thomas J."/>
            <person name="Vandecasteele C."/>
            <person name="Vares D."/>
            <person name="Vear F."/>
            <person name="Vautrin S."/>
            <person name="Crespi M."/>
            <person name="Mangin B."/>
            <person name="Burke J.M."/>
            <person name="Salse J."/>
            <person name="Munos S."/>
            <person name="Vincourt P."/>
            <person name="Rieseberg L.H."/>
            <person name="Langlade N.B."/>
        </authorList>
    </citation>
    <scope>NUCLEOTIDE SEQUENCE</scope>
    <source>
        <tissue evidence="4">Leaves</tissue>
    </source>
</reference>
<comment type="caution">
    <text evidence="4">The sequence shown here is derived from an EMBL/GenBank/DDBJ whole genome shotgun (WGS) entry which is preliminary data.</text>
</comment>
<keyword evidence="5" id="KW-1185">Reference proteome</keyword>
<evidence type="ECO:0000313" key="5">
    <source>
        <dbReference type="Proteomes" id="UP000215914"/>
    </source>
</evidence>
<dbReference type="Gene3D" id="3.40.50.10190">
    <property type="entry name" value="BRCT domain"/>
    <property type="match status" value="1"/>
</dbReference>
<organism evidence="4 5">
    <name type="scientific">Helianthus annuus</name>
    <name type="common">Common sunflower</name>
    <dbReference type="NCBI Taxonomy" id="4232"/>
    <lineage>
        <taxon>Eukaryota</taxon>
        <taxon>Viridiplantae</taxon>
        <taxon>Streptophyta</taxon>
        <taxon>Embryophyta</taxon>
        <taxon>Tracheophyta</taxon>
        <taxon>Spermatophyta</taxon>
        <taxon>Magnoliopsida</taxon>
        <taxon>eudicotyledons</taxon>
        <taxon>Gunneridae</taxon>
        <taxon>Pentapetalae</taxon>
        <taxon>asterids</taxon>
        <taxon>campanulids</taxon>
        <taxon>Asterales</taxon>
        <taxon>Asteraceae</taxon>
        <taxon>Asteroideae</taxon>
        <taxon>Heliantheae alliance</taxon>
        <taxon>Heliantheae</taxon>
        <taxon>Helianthus</taxon>
    </lineage>
</organism>
<evidence type="ECO:0000256" key="1">
    <source>
        <dbReference type="ARBA" id="ARBA00004123"/>
    </source>
</evidence>
<dbReference type="InterPro" id="IPR036420">
    <property type="entry name" value="BRCT_dom_sf"/>
</dbReference>
<sequence length="135" mass="14627">MGSLSYFTSLKSKKVKGGHLIVCQSDSCCVSKSNECCMDVSPISISMNKGLADITPTLGGPLSNDNTQKISCYNTMLMNIVDDAKISDLTKIIKDLGGSVTFEGKVSTHVITGKVRKTLNFCTTLCSRIRRRMPP</sequence>
<dbReference type="AlphaFoldDB" id="A0A9K3NC33"/>
<reference evidence="4" key="2">
    <citation type="submission" date="2020-06" db="EMBL/GenBank/DDBJ databases">
        <title>Helianthus annuus Genome sequencing and assembly Release 2.</title>
        <authorList>
            <person name="Gouzy J."/>
            <person name="Langlade N."/>
            <person name="Munos S."/>
        </authorList>
    </citation>
    <scope>NUCLEOTIDE SEQUENCE</scope>
    <source>
        <tissue evidence="4">Leaves</tissue>
    </source>
</reference>
<dbReference type="PANTHER" id="PTHR23196:SF8">
    <property type="entry name" value="N-ACETYLTRANSFERASE"/>
    <property type="match status" value="1"/>
</dbReference>
<gene>
    <name evidence="4" type="ORF">HanXRQr2_Chr08g0331831</name>
</gene>
<dbReference type="GO" id="GO:0005634">
    <property type="term" value="C:nucleus"/>
    <property type="evidence" value="ECO:0007669"/>
    <property type="project" value="UniProtKB-SubCell"/>
</dbReference>
<evidence type="ECO:0000256" key="2">
    <source>
        <dbReference type="ARBA" id="ARBA00022763"/>
    </source>
</evidence>
<dbReference type="EMBL" id="MNCJ02000323">
    <property type="protein sequence ID" value="KAF5794766.1"/>
    <property type="molecule type" value="Genomic_DNA"/>
</dbReference>
<comment type="subcellular location">
    <subcellularLocation>
        <location evidence="1">Nucleus</location>
    </subcellularLocation>
</comment>
<dbReference type="GO" id="GO:0006974">
    <property type="term" value="P:DNA damage response"/>
    <property type="evidence" value="ECO:0007669"/>
    <property type="project" value="UniProtKB-KW"/>
</dbReference>
<accession>A0A9K3NC33</accession>
<dbReference type="Gramene" id="mRNA:HanXRQr2_Chr08g0331831">
    <property type="protein sequence ID" value="mRNA:HanXRQr2_Chr08g0331831"/>
    <property type="gene ID" value="HanXRQr2_Chr08g0331831"/>
</dbReference>
<keyword evidence="2" id="KW-0227">DNA damage</keyword>
<protein>
    <submittedName>
        <fullName evidence="4">BRCT domain superfamily protein</fullName>
    </submittedName>
</protein>
<dbReference type="InterPro" id="IPR051579">
    <property type="entry name" value="DDR_Transcriptional_Reg"/>
</dbReference>
<dbReference type="Proteomes" id="UP000215914">
    <property type="component" value="Unassembled WGS sequence"/>
</dbReference>
<dbReference type="PANTHER" id="PTHR23196">
    <property type="entry name" value="PAX TRANSCRIPTION ACTIVATION DOMAIN INTERACTING PROTEIN"/>
    <property type="match status" value="1"/>
</dbReference>
<evidence type="ECO:0000313" key="4">
    <source>
        <dbReference type="EMBL" id="KAF5794766.1"/>
    </source>
</evidence>